<evidence type="ECO:0000313" key="2">
    <source>
        <dbReference type="EMBL" id="KAK6161078.1"/>
    </source>
</evidence>
<sequence>MNSSYGKSNNKSSSTNVFDFDLGLGSGRVKPMKDQKNPTSSYSSATYTYSSAQQKPNTTSSWTNQPNKPAWTHQPVATTQSGGAGSLSGPTSMVGDIFGKSWNSPAPSNSSVSGVGLVNSKNPNLFSDLLGSAMGQNKSSSSVPLKNVAPAASPSTFSMGGVADSLPKTGNSTKSSGIWGSNVGNSGGNVNLSSNFNKSSSPGGGNVNLGGNNIRNPNLGGPPLKSMAGSGVGGVGMNASKDPFVSLVDFSSKPLAGMNSANKEVIRAMIGELIQSLEEGMKQVEQIELEGLPPPLGVTPQSAKNKGMDNYKRALL</sequence>
<feature type="compositionally biased region" description="Polar residues" evidence="1">
    <location>
        <begin position="53"/>
        <end position="67"/>
    </location>
</feature>
<keyword evidence="3" id="KW-1185">Reference proteome</keyword>
<dbReference type="PANTHER" id="PTHR47697">
    <property type="entry name" value="OS03G0340700 PROTEIN"/>
    <property type="match status" value="1"/>
</dbReference>
<gene>
    <name evidence="2" type="ORF">DH2020_004459</name>
</gene>
<feature type="region of interest" description="Disordered" evidence="1">
    <location>
        <begin position="1"/>
        <end position="88"/>
    </location>
</feature>
<accession>A0ABR0XPL3</accession>
<reference evidence="2 3" key="1">
    <citation type="journal article" date="2021" name="Comput. Struct. Biotechnol. J.">
        <title>De novo genome assembly of the potent medicinal plant Rehmannia glutinosa using nanopore technology.</title>
        <authorList>
            <person name="Ma L."/>
            <person name="Dong C."/>
            <person name="Song C."/>
            <person name="Wang X."/>
            <person name="Zheng X."/>
            <person name="Niu Y."/>
            <person name="Chen S."/>
            <person name="Feng W."/>
        </authorList>
    </citation>
    <scope>NUCLEOTIDE SEQUENCE [LARGE SCALE GENOMIC DNA]</scope>
    <source>
        <strain evidence="2">DH-2019</strain>
    </source>
</reference>
<organism evidence="2 3">
    <name type="scientific">Rehmannia glutinosa</name>
    <name type="common">Chinese foxglove</name>
    <dbReference type="NCBI Taxonomy" id="99300"/>
    <lineage>
        <taxon>Eukaryota</taxon>
        <taxon>Viridiplantae</taxon>
        <taxon>Streptophyta</taxon>
        <taxon>Embryophyta</taxon>
        <taxon>Tracheophyta</taxon>
        <taxon>Spermatophyta</taxon>
        <taxon>Magnoliopsida</taxon>
        <taxon>eudicotyledons</taxon>
        <taxon>Gunneridae</taxon>
        <taxon>Pentapetalae</taxon>
        <taxon>asterids</taxon>
        <taxon>lamiids</taxon>
        <taxon>Lamiales</taxon>
        <taxon>Orobanchaceae</taxon>
        <taxon>Rehmannieae</taxon>
        <taxon>Rehmannia</taxon>
    </lineage>
</organism>
<name>A0ABR0XPL3_REHGL</name>
<feature type="region of interest" description="Disordered" evidence="1">
    <location>
        <begin position="291"/>
        <end position="310"/>
    </location>
</feature>
<evidence type="ECO:0000313" key="3">
    <source>
        <dbReference type="Proteomes" id="UP001318860"/>
    </source>
</evidence>
<feature type="compositionally biased region" description="Low complexity" evidence="1">
    <location>
        <begin position="39"/>
        <end position="52"/>
    </location>
</feature>
<feature type="compositionally biased region" description="Low complexity" evidence="1">
    <location>
        <begin position="1"/>
        <end position="16"/>
    </location>
</feature>
<evidence type="ECO:0000256" key="1">
    <source>
        <dbReference type="SAM" id="MobiDB-lite"/>
    </source>
</evidence>
<dbReference type="Proteomes" id="UP001318860">
    <property type="component" value="Unassembled WGS sequence"/>
</dbReference>
<proteinExistence type="predicted"/>
<dbReference type="PANTHER" id="PTHR47697:SF1">
    <property type="entry name" value="OS03G0340700 PROTEIN"/>
    <property type="match status" value="1"/>
</dbReference>
<comment type="caution">
    <text evidence="2">The sequence shown here is derived from an EMBL/GenBank/DDBJ whole genome shotgun (WGS) entry which is preliminary data.</text>
</comment>
<protein>
    <submittedName>
        <fullName evidence="2">Uncharacterized protein</fullName>
    </submittedName>
</protein>
<dbReference type="EMBL" id="JABTTQ020000003">
    <property type="protein sequence ID" value="KAK6161078.1"/>
    <property type="molecule type" value="Genomic_DNA"/>
</dbReference>